<gene>
    <name evidence="3" type="ORF">CYNAS_LOCUS19189</name>
</gene>
<evidence type="ECO:0000256" key="1">
    <source>
        <dbReference type="SAM" id="MobiDB-lite"/>
    </source>
</evidence>
<feature type="compositionally biased region" description="Basic and acidic residues" evidence="1">
    <location>
        <begin position="157"/>
        <end position="166"/>
    </location>
</feature>
<dbReference type="Proteomes" id="UP001176961">
    <property type="component" value="Unassembled WGS sequence"/>
</dbReference>
<feature type="region of interest" description="Disordered" evidence="1">
    <location>
        <begin position="122"/>
        <end position="180"/>
    </location>
</feature>
<feature type="chain" id="PRO_5041289238" evidence="2">
    <location>
        <begin position="20"/>
        <end position="180"/>
    </location>
</feature>
<dbReference type="InterPro" id="IPR035231">
    <property type="entry name" value="DUF5346"/>
</dbReference>
<organism evidence="3 4">
    <name type="scientific">Cylicocyclus nassatus</name>
    <name type="common">Nematode worm</name>
    <dbReference type="NCBI Taxonomy" id="53992"/>
    <lineage>
        <taxon>Eukaryota</taxon>
        <taxon>Metazoa</taxon>
        <taxon>Ecdysozoa</taxon>
        <taxon>Nematoda</taxon>
        <taxon>Chromadorea</taxon>
        <taxon>Rhabditida</taxon>
        <taxon>Rhabditina</taxon>
        <taxon>Rhabditomorpha</taxon>
        <taxon>Strongyloidea</taxon>
        <taxon>Strongylidae</taxon>
        <taxon>Cylicocyclus</taxon>
    </lineage>
</organism>
<keyword evidence="2" id="KW-0732">Signal</keyword>
<accession>A0AA36MCJ7</accession>
<dbReference type="EMBL" id="CATQJL010000316">
    <property type="protein sequence ID" value="CAJ0607206.1"/>
    <property type="molecule type" value="Genomic_DNA"/>
</dbReference>
<evidence type="ECO:0000313" key="4">
    <source>
        <dbReference type="Proteomes" id="UP001176961"/>
    </source>
</evidence>
<feature type="compositionally biased region" description="Polar residues" evidence="1">
    <location>
        <begin position="167"/>
        <end position="180"/>
    </location>
</feature>
<feature type="compositionally biased region" description="Pro residues" evidence="1">
    <location>
        <begin position="76"/>
        <end position="94"/>
    </location>
</feature>
<sequence>MQFLLFALAICVSVRLTYQQATGYCPGGVQSLPLDCDPKHPWPRCPPQTYCYATNSVDIGPYYCCPAGGNNVPQPTSAPQPAPAIQPIPEPSLPVQPMQPMQPMQPIQPISQVTNNYVQSSYYSSTSMPNPYPSQQVNGNGWNNVPSYQVHPMMSRKPSENEDSRRISNSINQWLEKQQQ</sequence>
<reference evidence="3" key="1">
    <citation type="submission" date="2023-07" db="EMBL/GenBank/DDBJ databases">
        <authorList>
            <consortium name="CYATHOMIX"/>
        </authorList>
    </citation>
    <scope>NUCLEOTIDE SEQUENCE</scope>
    <source>
        <strain evidence="3">N/A</strain>
    </source>
</reference>
<feature type="signal peptide" evidence="2">
    <location>
        <begin position="1"/>
        <end position="19"/>
    </location>
</feature>
<feature type="region of interest" description="Disordered" evidence="1">
    <location>
        <begin position="74"/>
        <end position="94"/>
    </location>
</feature>
<name>A0AA36MCJ7_CYLNA</name>
<evidence type="ECO:0000313" key="3">
    <source>
        <dbReference type="EMBL" id="CAJ0607206.1"/>
    </source>
</evidence>
<comment type="caution">
    <text evidence="3">The sequence shown here is derived from an EMBL/GenBank/DDBJ whole genome shotgun (WGS) entry which is preliminary data.</text>
</comment>
<proteinExistence type="predicted"/>
<dbReference type="Pfam" id="PF17281">
    <property type="entry name" value="DUF5346"/>
    <property type="match status" value="1"/>
</dbReference>
<evidence type="ECO:0000256" key="2">
    <source>
        <dbReference type="SAM" id="SignalP"/>
    </source>
</evidence>
<protein>
    <submittedName>
        <fullName evidence="3">Uncharacterized protein</fullName>
    </submittedName>
</protein>
<keyword evidence="4" id="KW-1185">Reference proteome</keyword>
<feature type="compositionally biased region" description="Polar residues" evidence="1">
    <location>
        <begin position="122"/>
        <end position="147"/>
    </location>
</feature>
<dbReference type="AlphaFoldDB" id="A0AA36MCJ7"/>